<dbReference type="Gene3D" id="3.30.170.10">
    <property type="entry name" value="Cyclin-dependent kinase, regulatory subunit"/>
    <property type="match status" value="1"/>
</dbReference>
<protein>
    <recommendedName>
        <fullName evidence="4">Cyclin-dependent kinases regulatory subunit</fullName>
    </recommendedName>
</protein>
<evidence type="ECO:0000256" key="2">
    <source>
        <dbReference type="ARBA" id="ARBA00022618"/>
    </source>
</evidence>
<evidence type="ECO:0000256" key="5">
    <source>
        <dbReference type="SAM" id="MobiDB-lite"/>
    </source>
</evidence>
<reference evidence="6 7" key="1">
    <citation type="submission" date="2022-07" db="EMBL/GenBank/DDBJ databases">
        <title>Genome-wide signatures of adaptation to extreme environments.</title>
        <authorList>
            <person name="Cho C.H."/>
            <person name="Yoon H.S."/>
        </authorList>
    </citation>
    <scope>NUCLEOTIDE SEQUENCE [LARGE SCALE GENOMIC DNA]</scope>
    <source>
        <strain evidence="6 7">DBV 063 E5</strain>
    </source>
</reference>
<dbReference type="AlphaFoldDB" id="A0AAV9J294"/>
<dbReference type="InterPro" id="IPR000789">
    <property type="entry name" value="Cyclin-dep_kinase_reg-sub"/>
</dbReference>
<dbReference type="GO" id="GO:0051301">
    <property type="term" value="P:cell division"/>
    <property type="evidence" value="ECO:0007669"/>
    <property type="project" value="UniProtKB-UniRule"/>
</dbReference>
<evidence type="ECO:0000313" key="7">
    <source>
        <dbReference type="Proteomes" id="UP001301350"/>
    </source>
</evidence>
<evidence type="ECO:0000256" key="4">
    <source>
        <dbReference type="RuleBase" id="RU311113"/>
    </source>
</evidence>
<comment type="similarity">
    <text evidence="1 4">Belongs to the CKS family.</text>
</comment>
<organism evidence="6 7">
    <name type="scientific">Cyanidium caldarium</name>
    <name type="common">Red alga</name>
    <dbReference type="NCBI Taxonomy" id="2771"/>
    <lineage>
        <taxon>Eukaryota</taxon>
        <taxon>Rhodophyta</taxon>
        <taxon>Bangiophyceae</taxon>
        <taxon>Cyanidiales</taxon>
        <taxon>Cyanidiaceae</taxon>
        <taxon>Cyanidium</taxon>
    </lineage>
</organism>
<feature type="compositionally biased region" description="Low complexity" evidence="5">
    <location>
        <begin position="129"/>
        <end position="139"/>
    </location>
</feature>
<dbReference type="PANTHER" id="PTHR23415">
    <property type="entry name" value="CYCLIN-DEPENDENT KINASES REGULATORY SUBUNIT/60S RIBOSOME SUBUNIT BIOGENESIS PROTEIN NIP7"/>
    <property type="match status" value="1"/>
</dbReference>
<sequence>MRVAFAGCSARAVARRFQVRACVRAGVLRDRLVAGGDWHTALVVIDAGMPAQQIQYSEKYYDDQFEYRHVILPADVAKLLPKNRLLSEAEWRSLGVQQSRGWVHYAIHRPEPHILLFRRPLPSQGGMGPTASAVGAGATASGGGIGPAPPGP</sequence>
<evidence type="ECO:0000256" key="3">
    <source>
        <dbReference type="ARBA" id="ARBA00023306"/>
    </source>
</evidence>
<accession>A0AAV9J294</accession>
<keyword evidence="2 4" id="KW-0132">Cell division</keyword>
<dbReference type="GO" id="GO:0005737">
    <property type="term" value="C:cytoplasm"/>
    <property type="evidence" value="ECO:0007669"/>
    <property type="project" value="UniProtKB-ARBA"/>
</dbReference>
<dbReference type="Pfam" id="PF01111">
    <property type="entry name" value="CKS"/>
    <property type="match status" value="1"/>
</dbReference>
<proteinExistence type="inferred from homology"/>
<dbReference type="SUPFAM" id="SSF55637">
    <property type="entry name" value="Cell cycle regulatory proteins"/>
    <property type="match status" value="1"/>
</dbReference>
<comment type="caution">
    <text evidence="6">The sequence shown here is derived from an EMBL/GenBank/DDBJ whole genome shotgun (WGS) entry which is preliminary data.</text>
</comment>
<keyword evidence="7" id="KW-1185">Reference proteome</keyword>
<dbReference type="PROSITE" id="PS00945">
    <property type="entry name" value="CKS_2"/>
    <property type="match status" value="1"/>
</dbReference>
<gene>
    <name evidence="6" type="ORF">CDCA_CDCA18G4490</name>
</gene>
<dbReference type="SMART" id="SM01084">
    <property type="entry name" value="CKS"/>
    <property type="match status" value="1"/>
</dbReference>
<evidence type="ECO:0000313" key="6">
    <source>
        <dbReference type="EMBL" id="KAK4538465.1"/>
    </source>
</evidence>
<keyword evidence="3 4" id="KW-0131">Cell cycle</keyword>
<evidence type="ECO:0000256" key="1">
    <source>
        <dbReference type="ARBA" id="ARBA00007782"/>
    </source>
</evidence>
<comment type="function">
    <text evidence="4">Binds to the catalytic subunit of the cyclin dependent kinases and is essential for their biological function.</text>
</comment>
<dbReference type="Proteomes" id="UP001301350">
    <property type="component" value="Unassembled WGS sequence"/>
</dbReference>
<dbReference type="InterPro" id="IPR036858">
    <property type="entry name" value="Cyclin-dep_kinase_reg-sub_sf"/>
</dbReference>
<feature type="region of interest" description="Disordered" evidence="5">
    <location>
        <begin position="126"/>
        <end position="152"/>
    </location>
</feature>
<dbReference type="PRINTS" id="PR00296">
    <property type="entry name" value="CYCLINKINASE"/>
</dbReference>
<name>A0AAV9J294_CYACA</name>
<dbReference type="FunFam" id="3.30.170.10:FF:000003">
    <property type="entry name" value="Cyclin-dependent kinases regulatory subunit"/>
    <property type="match status" value="1"/>
</dbReference>
<dbReference type="GO" id="GO:0016538">
    <property type="term" value="F:cyclin-dependent protein serine/threonine kinase regulator activity"/>
    <property type="evidence" value="ECO:0007669"/>
    <property type="project" value="InterPro"/>
</dbReference>
<dbReference type="EMBL" id="JANCYW010000018">
    <property type="protein sequence ID" value="KAK4538465.1"/>
    <property type="molecule type" value="Genomic_DNA"/>
</dbReference>